<reference evidence="3 4" key="1">
    <citation type="submission" date="2023-05" db="EMBL/GenBank/DDBJ databases">
        <title>B98-5 Cell Line De Novo Hybrid Assembly: An Optical Mapping Approach.</title>
        <authorList>
            <person name="Kananen K."/>
            <person name="Auerbach J.A."/>
            <person name="Kautto E."/>
            <person name="Blachly J.S."/>
        </authorList>
    </citation>
    <scope>NUCLEOTIDE SEQUENCE [LARGE SCALE GENOMIC DNA]</scope>
    <source>
        <strain evidence="3">B95-8</strain>
        <tissue evidence="3">Cell line</tissue>
    </source>
</reference>
<dbReference type="InterPro" id="IPR001015">
    <property type="entry name" value="Ferrochelatase"/>
</dbReference>
<feature type="region of interest" description="Disordered" evidence="2">
    <location>
        <begin position="159"/>
        <end position="187"/>
    </location>
</feature>
<evidence type="ECO:0000256" key="2">
    <source>
        <dbReference type="SAM" id="MobiDB-lite"/>
    </source>
</evidence>
<evidence type="ECO:0000256" key="1">
    <source>
        <dbReference type="RuleBase" id="RU004185"/>
    </source>
</evidence>
<comment type="similarity">
    <text evidence="1">Belongs to the ferrochelatase family.</text>
</comment>
<evidence type="ECO:0008006" key="5">
    <source>
        <dbReference type="Google" id="ProtNLM"/>
    </source>
</evidence>
<feature type="compositionally biased region" description="Low complexity" evidence="2">
    <location>
        <begin position="40"/>
        <end position="52"/>
    </location>
</feature>
<dbReference type="EMBL" id="JASSZA010000014">
    <property type="protein sequence ID" value="KAK2094308.1"/>
    <property type="molecule type" value="Genomic_DNA"/>
</dbReference>
<feature type="region of interest" description="Disordered" evidence="2">
    <location>
        <begin position="1"/>
        <end position="52"/>
    </location>
</feature>
<dbReference type="Pfam" id="PF00762">
    <property type="entry name" value="Ferrochelatase"/>
    <property type="match status" value="1"/>
</dbReference>
<dbReference type="Proteomes" id="UP001266305">
    <property type="component" value="Unassembled WGS sequence"/>
</dbReference>
<organism evidence="3 4">
    <name type="scientific">Saguinus oedipus</name>
    <name type="common">Cotton-top tamarin</name>
    <name type="synonym">Oedipomidas oedipus</name>
    <dbReference type="NCBI Taxonomy" id="9490"/>
    <lineage>
        <taxon>Eukaryota</taxon>
        <taxon>Metazoa</taxon>
        <taxon>Chordata</taxon>
        <taxon>Craniata</taxon>
        <taxon>Vertebrata</taxon>
        <taxon>Euteleostomi</taxon>
        <taxon>Mammalia</taxon>
        <taxon>Eutheria</taxon>
        <taxon>Euarchontoglires</taxon>
        <taxon>Primates</taxon>
        <taxon>Haplorrhini</taxon>
        <taxon>Platyrrhini</taxon>
        <taxon>Cebidae</taxon>
        <taxon>Callitrichinae</taxon>
        <taxon>Saguinus</taxon>
    </lineage>
</organism>
<dbReference type="PANTHER" id="PTHR11108">
    <property type="entry name" value="FERROCHELATASE"/>
    <property type="match status" value="1"/>
</dbReference>
<sequence length="532" mass="56853">MGSGLPVQPRALSPAGSGAQPGRALREGRVSVWPRPRGPAPARQRMSGRAGRVRVAARGQGAGDARGERGPARLLLGGHLGAPPREEPGLSGECFHSAQTWLRPCATRAPCSAIHVSGSVAAAAGAGVPATAWAERAAGAGALAPGALRKLPWGAASNRERGVSEKGGDGLCPGRGEGHTSGSGGLGEGARIQEAQIVVRITQRKVCYGTPIEDSKESIVNLTTIDIFCAVPSLLKKAHGPWSLGAHFSLAAGPTVEQLGDHYGRGVPFSFHWSNTLLSVMLVTCRASCEGLYQNLQPQRGEEWCPAVGGPVRYGGGSRVQPQQLPLQKQASMPWVQSLKFSRRRGYKNGKMSKPFQVRSSKYVLLYTLLYSNKQHENIQTLVSVTAIPWLPVQGDTQGLLVAPASVPEVPGPVPALTCPLPKTGILMLNMGGPETLGDVHDFLLRLFLDRDLMTLPIQNKLAPFIAKRRTPKIQEQYRRIGGGSPIKMWTSKQGEGMVKLLDELSPNTEYHHRKVLKVLVGCGSEKRIVHI</sequence>
<name>A0ABQ9UB59_SAGOE</name>
<feature type="compositionally biased region" description="Gly residues" evidence="2">
    <location>
        <begin position="169"/>
        <end position="187"/>
    </location>
</feature>
<keyword evidence="4" id="KW-1185">Reference proteome</keyword>
<gene>
    <name evidence="3" type="ORF">P7K49_028046</name>
</gene>
<dbReference type="SUPFAM" id="SSF53800">
    <property type="entry name" value="Chelatase"/>
    <property type="match status" value="1"/>
</dbReference>
<proteinExistence type="inferred from homology"/>
<dbReference type="Gene3D" id="3.40.50.1400">
    <property type="match status" value="1"/>
</dbReference>
<comment type="caution">
    <text evidence="3">The sequence shown here is derived from an EMBL/GenBank/DDBJ whole genome shotgun (WGS) entry which is preliminary data.</text>
</comment>
<evidence type="ECO:0000313" key="3">
    <source>
        <dbReference type="EMBL" id="KAK2094308.1"/>
    </source>
</evidence>
<evidence type="ECO:0000313" key="4">
    <source>
        <dbReference type="Proteomes" id="UP001266305"/>
    </source>
</evidence>
<protein>
    <recommendedName>
        <fullName evidence="5">Ferrochelatase, mitochondrial</fullName>
    </recommendedName>
</protein>
<dbReference type="PANTHER" id="PTHR11108:SF1">
    <property type="entry name" value="FERROCHELATASE, MITOCHONDRIAL"/>
    <property type="match status" value="1"/>
</dbReference>
<accession>A0ABQ9UB59</accession>
<feature type="compositionally biased region" description="Basic and acidic residues" evidence="2">
    <location>
        <begin position="159"/>
        <end position="168"/>
    </location>
</feature>